<keyword evidence="3" id="KW-1185">Reference proteome</keyword>
<reference evidence="2" key="1">
    <citation type="submission" date="2020-07" db="EMBL/GenBank/DDBJ databases">
        <title>Multicomponent nature underlies the extraordinary mechanical properties of spider dragline silk.</title>
        <authorList>
            <person name="Kono N."/>
            <person name="Nakamura H."/>
            <person name="Mori M."/>
            <person name="Yoshida Y."/>
            <person name="Ohtoshi R."/>
            <person name="Malay A.D."/>
            <person name="Moran D.A.P."/>
            <person name="Tomita M."/>
            <person name="Numata K."/>
            <person name="Arakawa K."/>
        </authorList>
    </citation>
    <scope>NUCLEOTIDE SEQUENCE</scope>
</reference>
<accession>A0A8X6G835</accession>
<evidence type="ECO:0000256" key="1">
    <source>
        <dbReference type="SAM" id="MobiDB-lite"/>
    </source>
</evidence>
<organism evidence="2 3">
    <name type="scientific">Trichonephila clavata</name>
    <name type="common">Joro spider</name>
    <name type="synonym">Nephila clavata</name>
    <dbReference type="NCBI Taxonomy" id="2740835"/>
    <lineage>
        <taxon>Eukaryota</taxon>
        <taxon>Metazoa</taxon>
        <taxon>Ecdysozoa</taxon>
        <taxon>Arthropoda</taxon>
        <taxon>Chelicerata</taxon>
        <taxon>Arachnida</taxon>
        <taxon>Araneae</taxon>
        <taxon>Araneomorphae</taxon>
        <taxon>Entelegynae</taxon>
        <taxon>Araneoidea</taxon>
        <taxon>Nephilidae</taxon>
        <taxon>Trichonephila</taxon>
    </lineage>
</organism>
<dbReference type="EMBL" id="BMAO01034597">
    <property type="protein sequence ID" value="GFQ97673.1"/>
    <property type="molecule type" value="Genomic_DNA"/>
</dbReference>
<comment type="caution">
    <text evidence="2">The sequence shown here is derived from an EMBL/GenBank/DDBJ whole genome shotgun (WGS) entry which is preliminary data.</text>
</comment>
<evidence type="ECO:0000313" key="2">
    <source>
        <dbReference type="EMBL" id="GFQ97673.1"/>
    </source>
</evidence>
<feature type="compositionally biased region" description="Basic residues" evidence="1">
    <location>
        <begin position="24"/>
        <end position="40"/>
    </location>
</feature>
<evidence type="ECO:0000313" key="3">
    <source>
        <dbReference type="Proteomes" id="UP000887116"/>
    </source>
</evidence>
<dbReference type="OrthoDB" id="6437739at2759"/>
<protein>
    <submittedName>
        <fullName evidence="2">Uncharacterized protein</fullName>
    </submittedName>
</protein>
<name>A0A8X6G835_TRICU</name>
<dbReference type="Proteomes" id="UP000887116">
    <property type="component" value="Unassembled WGS sequence"/>
</dbReference>
<sequence>MSKKLVKRAFELLKDDINSENSKSSKKKKNAAEIKRRKKLQPVGSKEGNKVDRTEENLKILLQLNSTLKPRDTAVKKIVDFRLKELKEHEIELPEDKEPEIESVFFPELNKKKKKRKKEICLPFANCK</sequence>
<feature type="region of interest" description="Disordered" evidence="1">
    <location>
        <begin position="17"/>
        <end position="51"/>
    </location>
</feature>
<gene>
    <name evidence="2" type="ORF">TNCT_503941</name>
</gene>
<dbReference type="AlphaFoldDB" id="A0A8X6G835"/>
<proteinExistence type="predicted"/>